<reference evidence="11 12" key="1">
    <citation type="submission" date="2017-02" db="EMBL/GenBank/DDBJ databases">
        <authorList>
            <person name="Peterson S.W."/>
        </authorList>
    </citation>
    <scope>NUCLEOTIDE SEQUENCE [LARGE SCALE GENOMIC DNA]</scope>
    <source>
        <strain evidence="11 12">LSP_Lj1</strain>
    </source>
</reference>
<accession>A0A1R4IYB9</accession>
<evidence type="ECO:0000256" key="6">
    <source>
        <dbReference type="ARBA" id="ARBA00022777"/>
    </source>
</evidence>
<evidence type="ECO:0000313" key="12">
    <source>
        <dbReference type="Proteomes" id="UP000188342"/>
    </source>
</evidence>
<keyword evidence="6 10" id="KW-0418">Kinase</keyword>
<dbReference type="Gene3D" id="3.40.50.300">
    <property type="entry name" value="P-loop containing nucleotide triphosphate hydrolases"/>
    <property type="match status" value="1"/>
</dbReference>
<organism evidence="11 12">
    <name type="scientific">Luteococcus japonicus LSP_Lj1</name>
    <dbReference type="NCBI Taxonomy" id="1255658"/>
    <lineage>
        <taxon>Bacteria</taxon>
        <taxon>Bacillati</taxon>
        <taxon>Actinomycetota</taxon>
        <taxon>Actinomycetes</taxon>
        <taxon>Propionibacteriales</taxon>
        <taxon>Propionibacteriaceae</taxon>
        <taxon>Luteococcus</taxon>
    </lineage>
</organism>
<dbReference type="Proteomes" id="UP000188342">
    <property type="component" value="Unassembled WGS sequence"/>
</dbReference>
<evidence type="ECO:0000256" key="4">
    <source>
        <dbReference type="ARBA" id="ARBA00022679"/>
    </source>
</evidence>
<dbReference type="GO" id="GO:0005737">
    <property type="term" value="C:cytoplasm"/>
    <property type="evidence" value="ECO:0007669"/>
    <property type="project" value="TreeGrafter"/>
</dbReference>
<evidence type="ECO:0000256" key="7">
    <source>
        <dbReference type="ARBA" id="ARBA00022840"/>
    </source>
</evidence>
<dbReference type="STRING" id="1255658.FM114_04455"/>
<name>A0A1R4IYB9_9ACTN</name>
<proteinExistence type="inferred from homology"/>
<gene>
    <name evidence="11" type="ORF">FM114_04455</name>
</gene>
<evidence type="ECO:0000256" key="8">
    <source>
        <dbReference type="ARBA" id="ARBA00023064"/>
    </source>
</evidence>
<keyword evidence="12" id="KW-1185">Reference proteome</keyword>
<dbReference type="EC" id="2.7.1.12" evidence="3 10"/>
<dbReference type="Pfam" id="PF01202">
    <property type="entry name" value="SKI"/>
    <property type="match status" value="1"/>
</dbReference>
<comment type="similarity">
    <text evidence="2 10">Belongs to the gluconokinase GntK/GntV family.</text>
</comment>
<dbReference type="OrthoDB" id="9795716at2"/>
<evidence type="ECO:0000256" key="1">
    <source>
        <dbReference type="ARBA" id="ARBA00004761"/>
    </source>
</evidence>
<evidence type="ECO:0000256" key="9">
    <source>
        <dbReference type="ARBA" id="ARBA00048090"/>
    </source>
</evidence>
<dbReference type="PANTHER" id="PTHR43442">
    <property type="entry name" value="GLUCONOKINASE-RELATED"/>
    <property type="match status" value="1"/>
</dbReference>
<evidence type="ECO:0000256" key="5">
    <source>
        <dbReference type="ARBA" id="ARBA00022741"/>
    </source>
</evidence>
<sequence length="170" mass="18060">MTDALPLVVVMGVAGCGKTTIGEAVAAHLGVPFRDGDAFHSEQAVAKMAAGHPLDDDDRKPWLERISSWLAERDQDGAVVACSALKRSHRDLLRSQAPDVVMLHLAGPKPEAARRVASRPGHFMPASLVDSQYATLESLQADERGVTLDFCAPVDSLVADALTALGQPQN</sequence>
<keyword evidence="7 10" id="KW-0067">ATP-binding</keyword>
<dbReference type="NCBIfam" id="TIGR01313">
    <property type="entry name" value="therm_gnt_kin"/>
    <property type="match status" value="1"/>
</dbReference>
<keyword evidence="4 10" id="KW-0808">Transferase</keyword>
<keyword evidence="5 10" id="KW-0547">Nucleotide-binding</keyword>
<keyword evidence="8" id="KW-0311">Gluconate utilization</keyword>
<dbReference type="GO" id="GO:0046316">
    <property type="term" value="F:gluconokinase activity"/>
    <property type="evidence" value="ECO:0007669"/>
    <property type="project" value="UniProtKB-EC"/>
</dbReference>
<comment type="catalytic activity">
    <reaction evidence="9 10">
        <text>D-gluconate + ATP = 6-phospho-D-gluconate + ADP + H(+)</text>
        <dbReference type="Rhea" id="RHEA:19433"/>
        <dbReference type="ChEBI" id="CHEBI:15378"/>
        <dbReference type="ChEBI" id="CHEBI:18391"/>
        <dbReference type="ChEBI" id="CHEBI:30616"/>
        <dbReference type="ChEBI" id="CHEBI:58759"/>
        <dbReference type="ChEBI" id="CHEBI:456216"/>
        <dbReference type="EC" id="2.7.1.12"/>
    </reaction>
</comment>
<dbReference type="InterPro" id="IPR027417">
    <property type="entry name" value="P-loop_NTPase"/>
</dbReference>
<dbReference type="CDD" id="cd02021">
    <property type="entry name" value="GntK"/>
    <property type="match status" value="1"/>
</dbReference>
<comment type="pathway">
    <text evidence="1">Carbohydrate acid metabolism.</text>
</comment>
<evidence type="ECO:0000313" key="11">
    <source>
        <dbReference type="EMBL" id="SJN24867.1"/>
    </source>
</evidence>
<dbReference type="SUPFAM" id="SSF52540">
    <property type="entry name" value="P-loop containing nucleoside triphosphate hydrolases"/>
    <property type="match status" value="1"/>
</dbReference>
<evidence type="ECO:0000256" key="3">
    <source>
        <dbReference type="ARBA" id="ARBA00012054"/>
    </source>
</evidence>
<dbReference type="GO" id="GO:0019521">
    <property type="term" value="P:D-gluconate metabolic process"/>
    <property type="evidence" value="ECO:0007669"/>
    <property type="project" value="UniProtKB-KW"/>
</dbReference>
<evidence type="ECO:0000256" key="2">
    <source>
        <dbReference type="ARBA" id="ARBA00008420"/>
    </source>
</evidence>
<dbReference type="InterPro" id="IPR006001">
    <property type="entry name" value="Therm_gnt_kin"/>
</dbReference>
<dbReference type="RefSeq" id="WP_094763987.1">
    <property type="nucleotide sequence ID" value="NZ_FUKQ01000017.1"/>
</dbReference>
<dbReference type="EMBL" id="FUKQ01000017">
    <property type="protein sequence ID" value="SJN24867.1"/>
    <property type="molecule type" value="Genomic_DNA"/>
</dbReference>
<dbReference type="PANTHER" id="PTHR43442:SF3">
    <property type="entry name" value="GLUCONOKINASE-RELATED"/>
    <property type="match status" value="1"/>
</dbReference>
<protein>
    <recommendedName>
        <fullName evidence="3 10">Gluconokinase</fullName>
        <ecNumber evidence="3 10">2.7.1.12</ecNumber>
    </recommendedName>
</protein>
<evidence type="ECO:0000256" key="10">
    <source>
        <dbReference type="RuleBase" id="RU363066"/>
    </source>
</evidence>
<dbReference type="GO" id="GO:0005524">
    <property type="term" value="F:ATP binding"/>
    <property type="evidence" value="ECO:0007669"/>
    <property type="project" value="UniProtKB-KW"/>
</dbReference>
<dbReference type="InterPro" id="IPR031322">
    <property type="entry name" value="Shikimate/glucono_kinase"/>
</dbReference>
<dbReference type="AlphaFoldDB" id="A0A1R4IYB9"/>
<dbReference type="FunFam" id="3.40.50.300:FF:000522">
    <property type="entry name" value="Gluconokinase"/>
    <property type="match status" value="1"/>
</dbReference>